<evidence type="ECO:0000313" key="3">
    <source>
        <dbReference type="EMBL" id="QBD81288.1"/>
    </source>
</evidence>
<proteinExistence type="predicted"/>
<evidence type="ECO:0000313" key="4">
    <source>
        <dbReference type="Proteomes" id="UP000290365"/>
    </source>
</evidence>
<dbReference type="InterPro" id="IPR019920">
    <property type="entry name" value="F420-binding_dom_put"/>
</dbReference>
<accession>A0A4P6JZG4</accession>
<dbReference type="EMBL" id="CP035758">
    <property type="protein sequence ID" value="QBD81288.1"/>
    <property type="molecule type" value="Genomic_DNA"/>
</dbReference>
<dbReference type="PANTHER" id="PTHR35176">
    <property type="entry name" value="HEME OXYGENASE HI_0854-RELATED"/>
    <property type="match status" value="1"/>
</dbReference>
<dbReference type="Pfam" id="PF01243">
    <property type="entry name" value="PNPOx_N"/>
    <property type="match status" value="1"/>
</dbReference>
<dbReference type="NCBIfam" id="TIGR03618">
    <property type="entry name" value="Rv1155_F420"/>
    <property type="match status" value="1"/>
</dbReference>
<evidence type="ECO:0000259" key="2">
    <source>
        <dbReference type="Pfam" id="PF01243"/>
    </source>
</evidence>
<dbReference type="OrthoDB" id="159904at2"/>
<protein>
    <submittedName>
        <fullName evidence="3">TIGR03618 family F420-dependent PPOX class oxidoreductase</fullName>
    </submittedName>
</protein>
<keyword evidence="1" id="KW-0560">Oxidoreductase</keyword>
<dbReference type="PANTHER" id="PTHR35176:SF6">
    <property type="entry name" value="HEME OXYGENASE HI_0854-RELATED"/>
    <property type="match status" value="1"/>
</dbReference>
<dbReference type="InterPro" id="IPR052019">
    <property type="entry name" value="F420H2_bilvrd_red/Heme_oxyg"/>
</dbReference>
<evidence type="ECO:0000256" key="1">
    <source>
        <dbReference type="ARBA" id="ARBA00023002"/>
    </source>
</evidence>
<dbReference type="InterPro" id="IPR011576">
    <property type="entry name" value="Pyridox_Oxase_N"/>
</dbReference>
<sequence length="142" mass="16232">MIPQDMYDLLRQRNPAIVGVDRPSGSPHLSPVWFLWGDDSFYFRIDKSTAKYRHLKRNPAISLLINDHTGFRFLTVYGQAQIMEDNPADIAAQIVHKYYAPALAPERMPPEEEPDVVTIKLRPEKVVAIVEEIAREAANSWS</sequence>
<gene>
    <name evidence="3" type="ORF">EPA93_37065</name>
</gene>
<dbReference type="GO" id="GO:0005829">
    <property type="term" value="C:cytosol"/>
    <property type="evidence" value="ECO:0007669"/>
    <property type="project" value="TreeGrafter"/>
</dbReference>
<dbReference type="SUPFAM" id="SSF50475">
    <property type="entry name" value="FMN-binding split barrel"/>
    <property type="match status" value="1"/>
</dbReference>
<dbReference type="Gene3D" id="2.30.110.10">
    <property type="entry name" value="Electron Transport, Fmn-binding Protein, Chain A"/>
    <property type="match status" value="1"/>
</dbReference>
<dbReference type="GO" id="GO:0016627">
    <property type="term" value="F:oxidoreductase activity, acting on the CH-CH group of donors"/>
    <property type="evidence" value="ECO:0007669"/>
    <property type="project" value="TreeGrafter"/>
</dbReference>
<dbReference type="RefSeq" id="WP_129892349.1">
    <property type="nucleotide sequence ID" value="NZ_CP035758.1"/>
</dbReference>
<dbReference type="AlphaFoldDB" id="A0A4P6JZG4"/>
<dbReference type="InterPro" id="IPR012349">
    <property type="entry name" value="Split_barrel_FMN-bd"/>
</dbReference>
<name>A0A4P6JZG4_KTERU</name>
<feature type="domain" description="Pyridoxamine 5'-phosphate oxidase N-terminal" evidence="2">
    <location>
        <begin position="5"/>
        <end position="126"/>
    </location>
</feature>
<dbReference type="Proteomes" id="UP000290365">
    <property type="component" value="Chromosome"/>
</dbReference>
<organism evidence="3 4">
    <name type="scientific">Ktedonosporobacter rubrisoli</name>
    <dbReference type="NCBI Taxonomy" id="2509675"/>
    <lineage>
        <taxon>Bacteria</taxon>
        <taxon>Bacillati</taxon>
        <taxon>Chloroflexota</taxon>
        <taxon>Ktedonobacteria</taxon>
        <taxon>Ktedonobacterales</taxon>
        <taxon>Ktedonosporobacteraceae</taxon>
        <taxon>Ktedonosporobacter</taxon>
    </lineage>
</organism>
<keyword evidence="4" id="KW-1185">Reference proteome</keyword>
<dbReference type="GO" id="GO:0070967">
    <property type="term" value="F:coenzyme F420 binding"/>
    <property type="evidence" value="ECO:0007669"/>
    <property type="project" value="TreeGrafter"/>
</dbReference>
<dbReference type="KEGG" id="kbs:EPA93_37065"/>
<reference evidence="3 4" key="1">
    <citation type="submission" date="2019-01" db="EMBL/GenBank/DDBJ databases">
        <title>Ktedonosporobacter rubrisoli SCAWS-G2.</title>
        <authorList>
            <person name="Huang Y."/>
            <person name="Yan B."/>
        </authorList>
    </citation>
    <scope>NUCLEOTIDE SEQUENCE [LARGE SCALE GENOMIC DNA]</scope>
    <source>
        <strain evidence="3 4">SCAWS-G2</strain>
    </source>
</reference>